<gene>
    <name evidence="2" type="ORF">ATI02_5976</name>
</gene>
<name>A0ABX4Q7T4_9PSED</name>
<evidence type="ECO:0000256" key="1">
    <source>
        <dbReference type="SAM" id="Coils"/>
    </source>
</evidence>
<feature type="coiled-coil region" evidence="1">
    <location>
        <begin position="102"/>
        <end position="149"/>
    </location>
</feature>
<evidence type="ECO:0000313" key="2">
    <source>
        <dbReference type="EMBL" id="PKA72875.1"/>
    </source>
</evidence>
<comment type="caution">
    <text evidence="2">The sequence shown here is derived from an EMBL/GenBank/DDBJ whole genome shotgun (WGS) entry which is preliminary data.</text>
</comment>
<organism evidence="2 3">
    <name type="scientific">Pseudomonas baetica</name>
    <dbReference type="NCBI Taxonomy" id="674054"/>
    <lineage>
        <taxon>Bacteria</taxon>
        <taxon>Pseudomonadati</taxon>
        <taxon>Pseudomonadota</taxon>
        <taxon>Gammaproteobacteria</taxon>
        <taxon>Pseudomonadales</taxon>
        <taxon>Pseudomonadaceae</taxon>
        <taxon>Pseudomonas</taxon>
    </lineage>
</organism>
<reference evidence="2 3" key="1">
    <citation type="submission" date="2017-11" db="EMBL/GenBank/DDBJ databases">
        <title>Genome sequencing of a diverse group of Pseudomonas species.</title>
        <authorList>
            <person name="Loper J."/>
        </authorList>
    </citation>
    <scope>NUCLEOTIDE SEQUENCE [LARGE SCALE GENOMIC DNA]</scope>
    <source>
        <strain evidence="2 3">LMG 25716</strain>
    </source>
</reference>
<protein>
    <submittedName>
        <fullName evidence="2">Uncharacterized protein</fullName>
    </submittedName>
</protein>
<dbReference type="EMBL" id="PHHE01000001">
    <property type="protein sequence ID" value="PKA72875.1"/>
    <property type="molecule type" value="Genomic_DNA"/>
</dbReference>
<dbReference type="RefSeq" id="WP_100848135.1">
    <property type="nucleotide sequence ID" value="NZ_PHHE01000001.1"/>
</dbReference>
<keyword evidence="3" id="KW-1185">Reference proteome</keyword>
<evidence type="ECO:0000313" key="3">
    <source>
        <dbReference type="Proteomes" id="UP000232455"/>
    </source>
</evidence>
<proteinExistence type="predicted"/>
<sequence>MTNDTRFNQATLDALQEANKTAYAQRVSKHDFDMTKPANARGNYPRVFMHGAIVEVNGKSLSEFLTNYEALRAEGYSRSAVTEYAVGIALFGFMAKPAELQAEELVKENARIEDDYRAAVEANAQKAAEKEAEEELAAIEAEVQATLAREQGDRIAAIRARILGEKAATAKRASK</sequence>
<accession>A0ABX4Q7T4</accession>
<dbReference type="Proteomes" id="UP000232455">
    <property type="component" value="Unassembled WGS sequence"/>
</dbReference>
<keyword evidence="1" id="KW-0175">Coiled coil</keyword>